<dbReference type="InterPro" id="IPR008146">
    <property type="entry name" value="Gln_synth_cat_dom"/>
</dbReference>
<accession>A0A1M6N6M6</accession>
<feature type="domain" description="GS catalytic" evidence="7">
    <location>
        <begin position="120"/>
        <end position="458"/>
    </location>
</feature>
<sequence>MDPREVRTVQDAKRIIEERDIKHVKVGLFDIDGVMRGKYMSRKKFFSSLEDGFAFCDVVLGWDSNDQLYENVDIKFTGWHTGYPDAPVRIIPESCREIPFEPDTLLFLCEFEQEAAKLCPRNLLGRILERASGLGFEVSAAFEYEFFMFNETPDSVREKGYQNLTPITPGFFGYSMLRNSVHAELYHDLLNFCEEMDMPIEGLHTETGPGVLEAALYVDAAREAADKAALFKTFVKAWAQRREMMATFMAKWSNDYPGQSGHIHMSLNYQDGSGSAFHDPTQPMNMSKIQRHFVAGQQQLMPELTAMIAQTVNSYSRMIPGFWAPTDATWACENRTTALRVIPGSAKSQRVEFRLGSADANPYIALAASLAAGLYGIENELEPGDRVEGNAYALKHPEYLALPLNLNEAAEVLRGSEAARQLFGDAFVEHYASTREWEFNEFRKHITDWEMQRYFEII</sequence>
<protein>
    <submittedName>
        <fullName evidence="8">L-glutamine synthetase</fullName>
    </submittedName>
</protein>
<dbReference type="Gene3D" id="3.30.590.10">
    <property type="entry name" value="Glutamine synthetase/guanido kinase, catalytic domain"/>
    <property type="match status" value="1"/>
</dbReference>
<dbReference type="InterPro" id="IPR036651">
    <property type="entry name" value="Gln_synt_N_sf"/>
</dbReference>
<keyword evidence="3" id="KW-0547">Nucleotide-binding</keyword>
<dbReference type="EMBL" id="FQYR01000005">
    <property type="protein sequence ID" value="SHJ91360.1"/>
    <property type="molecule type" value="Genomic_DNA"/>
</dbReference>
<evidence type="ECO:0000256" key="3">
    <source>
        <dbReference type="ARBA" id="ARBA00022741"/>
    </source>
</evidence>
<evidence type="ECO:0000256" key="6">
    <source>
        <dbReference type="RuleBase" id="RU000384"/>
    </source>
</evidence>
<evidence type="ECO:0000256" key="1">
    <source>
        <dbReference type="ARBA" id="ARBA00009897"/>
    </source>
</evidence>
<dbReference type="GO" id="GO:0042402">
    <property type="term" value="P:biogenic amine catabolic process"/>
    <property type="evidence" value="ECO:0007669"/>
    <property type="project" value="UniProtKB-ARBA"/>
</dbReference>
<name>A0A1M6N6M6_9BACT</name>
<dbReference type="Proteomes" id="UP000184510">
    <property type="component" value="Unassembled WGS sequence"/>
</dbReference>
<dbReference type="Pfam" id="PF00120">
    <property type="entry name" value="Gln-synt_C"/>
    <property type="match status" value="1"/>
</dbReference>
<dbReference type="RefSeq" id="WP_143184339.1">
    <property type="nucleotide sequence ID" value="NZ_FQYR01000005.1"/>
</dbReference>
<dbReference type="GO" id="GO:0006542">
    <property type="term" value="P:glutamine biosynthetic process"/>
    <property type="evidence" value="ECO:0007669"/>
    <property type="project" value="InterPro"/>
</dbReference>
<dbReference type="SUPFAM" id="SSF54368">
    <property type="entry name" value="Glutamine synthetase, N-terminal domain"/>
    <property type="match status" value="1"/>
</dbReference>
<dbReference type="InterPro" id="IPR014746">
    <property type="entry name" value="Gln_synth/guanido_kin_cat_dom"/>
</dbReference>
<keyword evidence="2" id="KW-0436">Ligase</keyword>
<evidence type="ECO:0000259" key="7">
    <source>
        <dbReference type="PROSITE" id="PS51987"/>
    </source>
</evidence>
<keyword evidence="4" id="KW-0067">ATP-binding</keyword>
<evidence type="ECO:0000313" key="9">
    <source>
        <dbReference type="Proteomes" id="UP000184510"/>
    </source>
</evidence>
<dbReference type="PANTHER" id="PTHR43785:SF12">
    <property type="entry name" value="TYPE-1 GLUTAMINE SYNTHETASE 2"/>
    <property type="match status" value="1"/>
</dbReference>
<dbReference type="SUPFAM" id="SSF55931">
    <property type="entry name" value="Glutamine synthetase/guanido kinase"/>
    <property type="match status" value="1"/>
</dbReference>
<dbReference type="GO" id="GO:0005524">
    <property type="term" value="F:ATP binding"/>
    <property type="evidence" value="ECO:0007669"/>
    <property type="project" value="UniProtKB-KW"/>
</dbReference>
<dbReference type="OrthoDB" id="9807095at2"/>
<dbReference type="PROSITE" id="PS51987">
    <property type="entry name" value="GS_CATALYTIC"/>
    <property type="match status" value="1"/>
</dbReference>
<dbReference type="AlphaFoldDB" id="A0A1M6N6M6"/>
<dbReference type="PANTHER" id="PTHR43785">
    <property type="entry name" value="GAMMA-GLUTAMYLPUTRESCINE SYNTHETASE"/>
    <property type="match status" value="1"/>
</dbReference>
<evidence type="ECO:0000313" key="8">
    <source>
        <dbReference type="EMBL" id="SHJ91360.1"/>
    </source>
</evidence>
<keyword evidence="9" id="KW-1185">Reference proteome</keyword>
<dbReference type="Gene3D" id="3.10.20.70">
    <property type="entry name" value="Glutamine synthetase, N-terminal domain"/>
    <property type="match status" value="1"/>
</dbReference>
<comment type="similarity">
    <text evidence="1 5 6">Belongs to the glutamine synthetase family.</text>
</comment>
<gene>
    <name evidence="8" type="ORF">SAMN02745181_2755</name>
</gene>
<dbReference type="GO" id="GO:0004356">
    <property type="term" value="F:glutamine synthetase activity"/>
    <property type="evidence" value="ECO:0007669"/>
    <property type="project" value="InterPro"/>
</dbReference>
<evidence type="ECO:0000256" key="4">
    <source>
        <dbReference type="ARBA" id="ARBA00022840"/>
    </source>
</evidence>
<dbReference type="GO" id="GO:0006576">
    <property type="term" value="P:biogenic amine metabolic process"/>
    <property type="evidence" value="ECO:0007669"/>
    <property type="project" value="UniProtKB-ARBA"/>
</dbReference>
<organism evidence="8 9">
    <name type="scientific">Rubritalea squalenifaciens DSM 18772</name>
    <dbReference type="NCBI Taxonomy" id="1123071"/>
    <lineage>
        <taxon>Bacteria</taxon>
        <taxon>Pseudomonadati</taxon>
        <taxon>Verrucomicrobiota</taxon>
        <taxon>Verrucomicrobiia</taxon>
        <taxon>Verrucomicrobiales</taxon>
        <taxon>Rubritaleaceae</taxon>
        <taxon>Rubritalea</taxon>
    </lineage>
</organism>
<dbReference type="SMART" id="SM01230">
    <property type="entry name" value="Gln-synt_C"/>
    <property type="match status" value="1"/>
</dbReference>
<dbReference type="FunCoup" id="A0A1M6N6M6">
    <property type="interactions" value="63"/>
</dbReference>
<proteinExistence type="inferred from homology"/>
<reference evidence="8 9" key="1">
    <citation type="submission" date="2016-11" db="EMBL/GenBank/DDBJ databases">
        <authorList>
            <person name="Jaros S."/>
            <person name="Januszkiewicz K."/>
            <person name="Wedrychowicz H."/>
        </authorList>
    </citation>
    <scope>NUCLEOTIDE SEQUENCE [LARGE SCALE GENOMIC DNA]</scope>
    <source>
        <strain evidence="8 9">DSM 18772</strain>
    </source>
</reference>
<dbReference type="FunFam" id="3.30.590.10:FF:000005">
    <property type="entry name" value="Probable glutamine synthetase"/>
    <property type="match status" value="1"/>
</dbReference>
<dbReference type="InParanoid" id="A0A1M6N6M6"/>
<evidence type="ECO:0000256" key="5">
    <source>
        <dbReference type="PROSITE-ProRule" id="PRU01331"/>
    </source>
</evidence>
<dbReference type="STRING" id="1123071.SAMN02745181_2755"/>
<evidence type="ECO:0000256" key="2">
    <source>
        <dbReference type="ARBA" id="ARBA00022598"/>
    </source>
</evidence>